<evidence type="ECO:0000256" key="2">
    <source>
        <dbReference type="ARBA" id="ARBA00023180"/>
    </source>
</evidence>
<keyword evidence="1" id="KW-0479">Metal-binding</keyword>
<feature type="compositionally biased region" description="Acidic residues" evidence="3">
    <location>
        <begin position="392"/>
        <end position="402"/>
    </location>
</feature>
<dbReference type="InterPro" id="IPR036116">
    <property type="entry name" value="FN3_sf"/>
</dbReference>
<evidence type="ECO:0000256" key="1">
    <source>
        <dbReference type="ARBA" id="ARBA00022723"/>
    </source>
</evidence>
<dbReference type="SUPFAM" id="SSF51126">
    <property type="entry name" value="Pectin lyase-like"/>
    <property type="match status" value="1"/>
</dbReference>
<comment type="caution">
    <text evidence="6">The sequence shown here is derived from an EMBL/GenBank/DDBJ whole genome shotgun (WGS) entry which is preliminary data.</text>
</comment>
<dbReference type="PANTHER" id="PTHR42970:SF1">
    <property type="entry name" value="PECTATE LYASE C-RELATED"/>
    <property type="match status" value="1"/>
</dbReference>
<dbReference type="Pfam" id="PF00041">
    <property type="entry name" value="fn3"/>
    <property type="match status" value="1"/>
</dbReference>
<sequence>MKKPIVIACCLALVFSFFQLQAPVANAGYEELPAFPGAEGFGYAAKGGRGGEVYHVTSYELTGPGTFYDALTTAGETPRTIVFDISGDLTVPKIVLRNKSNITIAGQTALGDGVRIRSEIIRFYNCRDIVIRYMTFRTAEGGTDDTMYFEDCQNVIIDHSSFSWGGDEVLSIKSKDYENPKSKNITVQWSIISEGRLTHSMGGLIEMNTITMHHNLYAHNNDRNPKTKGQIDFVNNVLYNWGQFPYVAGGESGTKGYGNVVGNYFIAGVNSMDPQYAVVRGNENYQVYLENNRIDSNKNGVVDGVDAGTGIIEAKRPSVVVDERFEYPLVHTESPEDAYRNVMAHAGSSLARDAVDRRVIDSVKAGTGAIIGHEKDPGPYPPLKRSTGPADADLDGMPDEWEQSNGLNPLDPLDRNGDRDGDGYTNLEQYLNELAAPGFPRNYPMTPAPWAGTPFEPPVEPEPAPEPVISPVMDGETVRNVVINDNSGSGAANAANWSVQASLQPGDIVFGDRMTGSKVYKFVTVPDSVKGTEWIRSAMESRSSTSSDLLSFVLAADADVYVAYDTRISSIPSWLSSYDNTGEKIVDDQPVEFRLYKKRYAAGSVVTMGANGNTSRCNYFVIVKPSSPETEPPANGPEALTAGYAADDNAVSLAWPSVSQATYYLVYRSSLFDEGYRAIDSVAASTYSAPEQDFELRYTDTDVVQGVSYRYQVSAVNAGGESPLSDSASVTAYDPALPAPSAPTGLQAPLVRSLSAKLSWTPVEGAVGYQIYRASGATGSYEWIGGSLTAEYTDRTVSPSTSYSYRVSAVGGGGESEPSDGITVTTKNAVSAPQTPFGLAAVQASASGVLLQWNAVSEAETYNIYRKGNADSAYALIGSTDSAAYTDRSISVGESGYSYRVTAVNEMGESAPSGEIAVAVPAPSAPSGLTVGYVGETFVGLIWTTAEGASQYSIYRAKAGESEYELAGTAKVGAYYDRTAAPGTHYTYYVVAQNGGGQSSKSETVKVTTLHKER</sequence>
<dbReference type="RefSeq" id="WP_379270564.1">
    <property type="nucleotide sequence ID" value="NZ_JBHUGT010000032.1"/>
</dbReference>
<feature type="signal peptide" evidence="4">
    <location>
        <begin position="1"/>
        <end position="27"/>
    </location>
</feature>
<dbReference type="InterPro" id="IPR012334">
    <property type="entry name" value="Pectin_lyas_fold"/>
</dbReference>
<dbReference type="SMART" id="SM00060">
    <property type="entry name" value="FN3"/>
    <property type="match status" value="4"/>
</dbReference>
<dbReference type="PROSITE" id="PS50853">
    <property type="entry name" value="FN3"/>
    <property type="match status" value="3"/>
</dbReference>
<accession>A0ABW5QVX5</accession>
<evidence type="ECO:0000313" key="6">
    <source>
        <dbReference type="EMBL" id="MFD2659888.1"/>
    </source>
</evidence>
<feature type="domain" description="Fibronectin type-III" evidence="5">
    <location>
        <begin position="925"/>
        <end position="1012"/>
    </location>
</feature>
<keyword evidence="7" id="KW-1185">Reference proteome</keyword>
<proteinExistence type="predicted"/>
<dbReference type="EMBL" id="JBHUMY010000006">
    <property type="protein sequence ID" value="MFD2659888.1"/>
    <property type="molecule type" value="Genomic_DNA"/>
</dbReference>
<evidence type="ECO:0000256" key="4">
    <source>
        <dbReference type="SAM" id="SignalP"/>
    </source>
</evidence>
<feature type="domain" description="Fibronectin type-III" evidence="5">
    <location>
        <begin position="742"/>
        <end position="829"/>
    </location>
</feature>
<dbReference type="InterPro" id="IPR013783">
    <property type="entry name" value="Ig-like_fold"/>
</dbReference>
<dbReference type="Gene3D" id="2.60.40.10">
    <property type="entry name" value="Immunoglobulins"/>
    <property type="match status" value="4"/>
</dbReference>
<dbReference type="InterPro" id="IPR052063">
    <property type="entry name" value="Polysaccharide_Lyase_1"/>
</dbReference>
<dbReference type="PANTHER" id="PTHR42970">
    <property type="entry name" value="PECTATE LYASE C-RELATED"/>
    <property type="match status" value="1"/>
</dbReference>
<dbReference type="Proteomes" id="UP001597493">
    <property type="component" value="Unassembled WGS sequence"/>
</dbReference>
<dbReference type="CDD" id="cd00063">
    <property type="entry name" value="FN3"/>
    <property type="match status" value="4"/>
</dbReference>
<organism evidence="6 7">
    <name type="scientific">Paenibacillus thailandensis</name>
    <dbReference type="NCBI Taxonomy" id="393250"/>
    <lineage>
        <taxon>Bacteria</taxon>
        <taxon>Bacillati</taxon>
        <taxon>Bacillota</taxon>
        <taxon>Bacilli</taxon>
        <taxon>Bacillales</taxon>
        <taxon>Paenibacillaceae</taxon>
        <taxon>Paenibacillus</taxon>
    </lineage>
</organism>
<dbReference type="SUPFAM" id="SSF49265">
    <property type="entry name" value="Fibronectin type III"/>
    <property type="match status" value="3"/>
</dbReference>
<keyword evidence="4" id="KW-0732">Signal</keyword>
<evidence type="ECO:0000259" key="5">
    <source>
        <dbReference type="PROSITE" id="PS50853"/>
    </source>
</evidence>
<evidence type="ECO:0000313" key="7">
    <source>
        <dbReference type="Proteomes" id="UP001597493"/>
    </source>
</evidence>
<protein>
    <submittedName>
        <fullName evidence="6">Fibronectin type III domain-containing protein</fullName>
    </submittedName>
</protein>
<dbReference type="Gene3D" id="2.160.20.10">
    <property type="entry name" value="Single-stranded right-handed beta-helix, Pectin lyase-like"/>
    <property type="match status" value="1"/>
</dbReference>
<dbReference type="InterPro" id="IPR011050">
    <property type="entry name" value="Pectin_lyase_fold/virulence"/>
</dbReference>
<gene>
    <name evidence="6" type="ORF">ACFSW5_06360</name>
</gene>
<feature type="region of interest" description="Disordered" evidence="3">
    <location>
        <begin position="369"/>
        <end position="425"/>
    </location>
</feature>
<feature type="chain" id="PRO_5045851823" evidence="4">
    <location>
        <begin position="28"/>
        <end position="1014"/>
    </location>
</feature>
<feature type="domain" description="Fibronectin type-III" evidence="5">
    <location>
        <begin position="636"/>
        <end position="735"/>
    </location>
</feature>
<keyword evidence="2" id="KW-0325">Glycoprotein</keyword>
<name>A0ABW5QVX5_9BACL</name>
<evidence type="ECO:0000256" key="3">
    <source>
        <dbReference type="SAM" id="MobiDB-lite"/>
    </source>
</evidence>
<reference evidence="7" key="1">
    <citation type="journal article" date="2019" name="Int. J. Syst. Evol. Microbiol.">
        <title>The Global Catalogue of Microorganisms (GCM) 10K type strain sequencing project: providing services to taxonomists for standard genome sequencing and annotation.</title>
        <authorList>
            <consortium name="The Broad Institute Genomics Platform"/>
            <consortium name="The Broad Institute Genome Sequencing Center for Infectious Disease"/>
            <person name="Wu L."/>
            <person name="Ma J."/>
        </authorList>
    </citation>
    <scope>NUCLEOTIDE SEQUENCE [LARGE SCALE GENOMIC DNA]</scope>
    <source>
        <strain evidence="7">TISTR 1827</strain>
    </source>
</reference>
<dbReference type="InterPro" id="IPR003961">
    <property type="entry name" value="FN3_dom"/>
</dbReference>
<feature type="compositionally biased region" description="Basic and acidic residues" evidence="3">
    <location>
        <begin position="412"/>
        <end position="422"/>
    </location>
</feature>